<evidence type="ECO:0000313" key="2">
    <source>
        <dbReference type="Proteomes" id="UP000194236"/>
    </source>
</evidence>
<evidence type="ECO:0000313" key="1">
    <source>
        <dbReference type="EMBL" id="OTF76629.1"/>
    </source>
</evidence>
<dbReference type="OrthoDB" id="28186at2759"/>
<reference evidence="1 2" key="1">
    <citation type="submission" date="2017-03" db="EMBL/GenBank/DDBJ databases">
        <title>Genome Survey of Euroglyphus maynei.</title>
        <authorList>
            <person name="Arlian L.G."/>
            <person name="Morgan M.S."/>
            <person name="Rider S.D."/>
        </authorList>
    </citation>
    <scope>NUCLEOTIDE SEQUENCE [LARGE SCALE GENOMIC DNA]</scope>
    <source>
        <strain evidence="1">Arlian Lab</strain>
        <tissue evidence="1">Whole body</tissue>
    </source>
</reference>
<accession>A0A1Y3B720</accession>
<dbReference type="Proteomes" id="UP000194236">
    <property type="component" value="Unassembled WGS sequence"/>
</dbReference>
<name>A0A1Y3B720_EURMA</name>
<proteinExistence type="predicted"/>
<keyword evidence="2" id="KW-1185">Reference proteome</keyword>
<comment type="caution">
    <text evidence="1">The sequence shown here is derived from an EMBL/GenBank/DDBJ whole genome shotgun (WGS) entry which is preliminary data.</text>
</comment>
<organism evidence="1 2">
    <name type="scientific">Euroglyphus maynei</name>
    <name type="common">Mayne's house dust mite</name>
    <dbReference type="NCBI Taxonomy" id="6958"/>
    <lineage>
        <taxon>Eukaryota</taxon>
        <taxon>Metazoa</taxon>
        <taxon>Ecdysozoa</taxon>
        <taxon>Arthropoda</taxon>
        <taxon>Chelicerata</taxon>
        <taxon>Arachnida</taxon>
        <taxon>Acari</taxon>
        <taxon>Acariformes</taxon>
        <taxon>Sarcoptiformes</taxon>
        <taxon>Astigmata</taxon>
        <taxon>Psoroptidia</taxon>
        <taxon>Analgoidea</taxon>
        <taxon>Pyroglyphidae</taxon>
        <taxon>Pyroglyphinae</taxon>
        <taxon>Euroglyphus</taxon>
    </lineage>
</organism>
<dbReference type="AlphaFoldDB" id="A0A1Y3B720"/>
<gene>
    <name evidence="1" type="ORF">BLA29_015348</name>
</gene>
<protein>
    <submittedName>
        <fullName evidence="1">Uncharacterized protein</fullName>
    </submittedName>
</protein>
<dbReference type="EMBL" id="MUJZ01036537">
    <property type="protein sequence ID" value="OTF76629.1"/>
    <property type="molecule type" value="Genomic_DNA"/>
</dbReference>
<sequence>MINDSDEEVLYGSDTEELLSIQANHLNDLSNCNTINNTVCNLIDTRTDEESD</sequence>